<dbReference type="PANTHER" id="PTHR13273">
    <property type="entry name" value="ANAMORSIN"/>
    <property type="match status" value="1"/>
</dbReference>
<dbReference type="InterPro" id="IPR013216">
    <property type="entry name" value="Methyltransf_11"/>
</dbReference>
<gene>
    <name evidence="2" type="ORF">ZEAMMB73_Zm00001d001856</name>
</gene>
<dbReference type="Pfam" id="PF08241">
    <property type="entry name" value="Methyltransf_11"/>
    <property type="match status" value="1"/>
</dbReference>
<proteinExistence type="predicted"/>
<dbReference type="GO" id="GO:0005737">
    <property type="term" value="C:cytoplasm"/>
    <property type="evidence" value="ECO:0007669"/>
    <property type="project" value="InterPro"/>
</dbReference>
<dbReference type="EMBL" id="CM007648">
    <property type="protein sequence ID" value="ONM12204.1"/>
    <property type="molecule type" value="Genomic_DNA"/>
</dbReference>
<dbReference type="PANTHER" id="PTHR13273:SF14">
    <property type="entry name" value="ANAMORSIN"/>
    <property type="match status" value="1"/>
</dbReference>
<evidence type="ECO:0000313" key="2">
    <source>
        <dbReference type="EMBL" id="ONM12204.1"/>
    </source>
</evidence>
<protein>
    <submittedName>
        <fullName evidence="2">Anamorsin-like protein</fullName>
    </submittedName>
</protein>
<feature type="domain" description="Methyltransferase type 11" evidence="1">
    <location>
        <begin position="47"/>
        <end position="95"/>
    </location>
</feature>
<dbReference type="GO" id="GO:0016226">
    <property type="term" value="P:iron-sulfur cluster assembly"/>
    <property type="evidence" value="ECO:0007669"/>
    <property type="project" value="InterPro"/>
</dbReference>
<sequence>MCVFWEPLLDNNVRFLICVMLCYVLCPHCVHLVCIYIYYHKTVAKLLFCHATGGKLPFEDASVGAVLAVIKNVESLREQLVAEISRVLKAGGRVLVQSPAPSSSQKPNTEIERKLLMGGFAEVQSSAANSQDSVQSVTVKAKKASWSMGSSFPLKKTTKALPKIQIDDDSDLIDEDSLLTEEDLKKPQLPVGRAPKSVNLVQLRKQ</sequence>
<name>A0A1D6DTN1_MAIZE</name>
<dbReference type="AlphaFoldDB" id="A0A1D6DTN1"/>
<dbReference type="InterPro" id="IPR029063">
    <property type="entry name" value="SAM-dependent_MTases_sf"/>
</dbReference>
<reference evidence="2" key="1">
    <citation type="submission" date="2015-12" db="EMBL/GenBank/DDBJ databases">
        <title>Update maize B73 reference genome by single molecule sequencing technologies.</title>
        <authorList>
            <consortium name="Maize Genome Sequencing Project"/>
            <person name="Ware D."/>
        </authorList>
    </citation>
    <scope>NUCLEOTIDE SEQUENCE [LARGE SCALE GENOMIC DNA]</scope>
    <source>
        <tissue evidence="2">Seedling</tissue>
    </source>
</reference>
<organism evidence="2">
    <name type="scientific">Zea mays</name>
    <name type="common">Maize</name>
    <dbReference type="NCBI Taxonomy" id="4577"/>
    <lineage>
        <taxon>Eukaryota</taxon>
        <taxon>Viridiplantae</taxon>
        <taxon>Streptophyta</taxon>
        <taxon>Embryophyta</taxon>
        <taxon>Tracheophyta</taxon>
        <taxon>Spermatophyta</taxon>
        <taxon>Magnoliopsida</taxon>
        <taxon>Liliopsida</taxon>
        <taxon>Poales</taxon>
        <taxon>Poaceae</taxon>
        <taxon>PACMAD clade</taxon>
        <taxon>Panicoideae</taxon>
        <taxon>Andropogonodae</taxon>
        <taxon>Andropogoneae</taxon>
        <taxon>Tripsacinae</taxon>
        <taxon>Zea</taxon>
    </lineage>
</organism>
<evidence type="ECO:0000259" key="1">
    <source>
        <dbReference type="Pfam" id="PF08241"/>
    </source>
</evidence>
<dbReference type="GO" id="GO:0008757">
    <property type="term" value="F:S-adenosylmethionine-dependent methyltransferase activity"/>
    <property type="evidence" value="ECO:0007669"/>
    <property type="project" value="InterPro"/>
</dbReference>
<dbReference type="InterPro" id="IPR007785">
    <property type="entry name" value="Anamorsin"/>
</dbReference>
<dbReference type="Gene3D" id="3.40.50.150">
    <property type="entry name" value="Vaccinia Virus protein VP39"/>
    <property type="match status" value="1"/>
</dbReference>
<dbReference type="SUPFAM" id="SSF53335">
    <property type="entry name" value="S-adenosyl-L-methionine-dependent methyltransferases"/>
    <property type="match status" value="1"/>
</dbReference>
<dbReference type="GO" id="GO:0051536">
    <property type="term" value="F:iron-sulfur cluster binding"/>
    <property type="evidence" value="ECO:0007669"/>
    <property type="project" value="InterPro"/>
</dbReference>
<accession>A0A1D6DTN1</accession>
<dbReference type="ExpressionAtlas" id="A0A1D6DTN1">
    <property type="expression patterns" value="baseline and differential"/>
</dbReference>